<dbReference type="RefSeq" id="WP_208610920.1">
    <property type="nucleotide sequence ID" value="NZ_FWWV01000057.1"/>
</dbReference>
<keyword evidence="5 8" id="KW-0812">Transmembrane</keyword>
<keyword evidence="4" id="KW-1003">Cell membrane</keyword>
<feature type="transmembrane region" description="Helical" evidence="8">
    <location>
        <begin position="106"/>
        <end position="124"/>
    </location>
</feature>
<sequence length="298" mass="33738">MMSNLKKGVWAALLSNILFGVLYLYSSWMRPMSGTDVFAWRMVSMLVGLWLILLLSRGWHDLFRFAYKVGRNWKKWLLIVLPMPILASQLWLFMWAPVNGYGVDVAMGYFLFPLVMVLCGRLFFGETLSRLQWLAVVLAAAGVAHELWQTHAFSWVSIWVFATYPMYYLLRRLLRVPALTGLLIDLSLIAPIALGYLLLQADGMAVWASPNRYWLLIPLMGIISAAAMQLNLHASRLLPVTLFGMFSYLEPVLLFVLAVLVLKAPLAAESLITYGLIWAALSLSLLDGRLKMRRPLPA</sequence>
<keyword evidence="7 8" id="KW-0472">Membrane</keyword>
<dbReference type="Pfam" id="PF00892">
    <property type="entry name" value="EamA"/>
    <property type="match status" value="1"/>
</dbReference>
<dbReference type="InterPro" id="IPR000620">
    <property type="entry name" value="EamA_dom"/>
</dbReference>
<feature type="transmembrane region" description="Helical" evidence="8">
    <location>
        <begin position="237"/>
        <end position="260"/>
    </location>
</feature>
<feature type="transmembrane region" description="Helical" evidence="8">
    <location>
        <begin position="182"/>
        <end position="201"/>
    </location>
</feature>
<keyword evidence="6 8" id="KW-1133">Transmembrane helix</keyword>
<dbReference type="EMBL" id="FWWV01000057">
    <property type="protein sequence ID" value="SMB89143.1"/>
    <property type="molecule type" value="Genomic_DNA"/>
</dbReference>
<evidence type="ECO:0000256" key="5">
    <source>
        <dbReference type="ARBA" id="ARBA00022692"/>
    </source>
</evidence>
<dbReference type="SUPFAM" id="SSF103481">
    <property type="entry name" value="Multidrug resistance efflux transporter EmrE"/>
    <property type="match status" value="1"/>
</dbReference>
<keyword evidence="11" id="KW-1185">Reference proteome</keyword>
<feature type="transmembrane region" description="Helical" evidence="8">
    <location>
        <begin position="76"/>
        <end position="94"/>
    </location>
</feature>
<comment type="subcellular location">
    <subcellularLocation>
        <location evidence="1">Cell membrane</location>
        <topology evidence="1">Multi-pass membrane protein</topology>
    </subcellularLocation>
</comment>
<evidence type="ECO:0000256" key="1">
    <source>
        <dbReference type="ARBA" id="ARBA00004651"/>
    </source>
</evidence>
<evidence type="ECO:0000256" key="3">
    <source>
        <dbReference type="ARBA" id="ARBA00022448"/>
    </source>
</evidence>
<proteinExistence type="inferred from homology"/>
<feature type="transmembrane region" description="Helical" evidence="8">
    <location>
        <begin position="9"/>
        <end position="26"/>
    </location>
</feature>
<feature type="transmembrane region" description="Helical" evidence="8">
    <location>
        <begin position="266"/>
        <end position="286"/>
    </location>
</feature>
<evidence type="ECO:0000313" key="11">
    <source>
        <dbReference type="Proteomes" id="UP000192408"/>
    </source>
</evidence>
<evidence type="ECO:0000256" key="2">
    <source>
        <dbReference type="ARBA" id="ARBA00007362"/>
    </source>
</evidence>
<feature type="domain" description="EamA" evidence="9">
    <location>
        <begin position="7"/>
        <end position="144"/>
    </location>
</feature>
<feature type="transmembrane region" description="Helical" evidence="8">
    <location>
        <begin position="131"/>
        <end position="148"/>
    </location>
</feature>
<evidence type="ECO:0000256" key="6">
    <source>
        <dbReference type="ARBA" id="ARBA00022989"/>
    </source>
</evidence>
<evidence type="ECO:0000256" key="7">
    <source>
        <dbReference type="ARBA" id="ARBA00023136"/>
    </source>
</evidence>
<comment type="similarity">
    <text evidence="2">Belongs to the EamA transporter family.</text>
</comment>
<keyword evidence="3" id="KW-0813">Transport</keyword>
<evidence type="ECO:0000313" key="10">
    <source>
        <dbReference type="EMBL" id="SMB89143.1"/>
    </source>
</evidence>
<dbReference type="InterPro" id="IPR037185">
    <property type="entry name" value="EmrE-like"/>
</dbReference>
<feature type="transmembrane region" description="Helical" evidence="8">
    <location>
        <begin position="213"/>
        <end position="230"/>
    </location>
</feature>
<evidence type="ECO:0000259" key="9">
    <source>
        <dbReference type="Pfam" id="PF00892"/>
    </source>
</evidence>
<organism evidence="10 11">
    <name type="scientific">Pasteurella testudinis DSM 23072</name>
    <dbReference type="NCBI Taxonomy" id="1122938"/>
    <lineage>
        <taxon>Bacteria</taxon>
        <taxon>Pseudomonadati</taxon>
        <taxon>Pseudomonadota</taxon>
        <taxon>Gammaproteobacteria</taxon>
        <taxon>Pasteurellales</taxon>
        <taxon>Pasteurellaceae</taxon>
        <taxon>Pasteurella</taxon>
    </lineage>
</organism>
<evidence type="ECO:0000256" key="8">
    <source>
        <dbReference type="SAM" id="Phobius"/>
    </source>
</evidence>
<name>A0A1W1V790_9PAST</name>
<feature type="transmembrane region" description="Helical" evidence="8">
    <location>
        <begin position="38"/>
        <end position="55"/>
    </location>
</feature>
<accession>A0A1W1V790</accession>
<dbReference type="GO" id="GO:0005886">
    <property type="term" value="C:plasma membrane"/>
    <property type="evidence" value="ECO:0007669"/>
    <property type="project" value="UniProtKB-SubCell"/>
</dbReference>
<reference evidence="11" key="1">
    <citation type="submission" date="2017-04" db="EMBL/GenBank/DDBJ databases">
        <authorList>
            <person name="Varghese N."/>
            <person name="Submissions S."/>
        </authorList>
    </citation>
    <scope>NUCLEOTIDE SEQUENCE [LARGE SCALE GENOMIC DNA]</scope>
    <source>
        <strain evidence="11">DSM 23072</strain>
    </source>
</reference>
<dbReference type="NCBIfam" id="TIGR00688">
    <property type="entry name" value="rarD"/>
    <property type="match status" value="1"/>
</dbReference>
<dbReference type="Proteomes" id="UP000192408">
    <property type="component" value="Unassembled WGS sequence"/>
</dbReference>
<gene>
    <name evidence="10" type="ORF">SAMN05660772_01300</name>
</gene>
<protein>
    <submittedName>
        <fullName evidence="10">Chloramphenicol-sensitive protein RarD</fullName>
    </submittedName>
</protein>
<dbReference type="AlphaFoldDB" id="A0A1W1V790"/>
<feature type="transmembrane region" description="Helical" evidence="8">
    <location>
        <begin position="154"/>
        <end position="170"/>
    </location>
</feature>
<dbReference type="InterPro" id="IPR004626">
    <property type="entry name" value="RarD"/>
</dbReference>
<evidence type="ECO:0000256" key="4">
    <source>
        <dbReference type="ARBA" id="ARBA00022475"/>
    </source>
</evidence>